<dbReference type="Gene3D" id="1.10.1220.10">
    <property type="entry name" value="Met repressor-like"/>
    <property type="match status" value="1"/>
</dbReference>
<evidence type="ECO:0000313" key="3">
    <source>
        <dbReference type="EMBL" id="RNL40854.1"/>
    </source>
</evidence>
<proteinExistence type="inferred from homology"/>
<dbReference type="InterPro" id="IPR013321">
    <property type="entry name" value="Arc_rbn_hlx_hlx"/>
</dbReference>
<dbReference type="OrthoDB" id="3177182at2"/>
<sequence>MPMTISMDDTLKREFTAVCKEIGLSPSTAINIFARAVVREQGIPFKLTSADTPSVRTQEEFDALCRNYYEHLSRELTQSYERMKAGHYVTREELEEHWTKAHPEAKSL</sequence>
<dbReference type="RefSeq" id="WP_123208473.1">
    <property type="nucleotide sequence ID" value="NZ_JBHTHO010000002.1"/>
</dbReference>
<dbReference type="GO" id="GO:0006355">
    <property type="term" value="P:regulation of DNA-templated transcription"/>
    <property type="evidence" value="ECO:0007669"/>
    <property type="project" value="InterPro"/>
</dbReference>
<dbReference type="PANTHER" id="PTHR38781:SF1">
    <property type="entry name" value="ANTITOXIN DINJ-RELATED"/>
    <property type="match status" value="1"/>
</dbReference>
<evidence type="ECO:0000313" key="4">
    <source>
        <dbReference type="Proteomes" id="UP000269591"/>
    </source>
</evidence>
<reference evidence="4" key="1">
    <citation type="submission" date="2018-05" db="EMBL/GenBank/DDBJ databases">
        <title>Genome Sequencing of selected type strains of the family Eggerthellaceae.</title>
        <authorList>
            <person name="Danylec N."/>
            <person name="Stoll D.A."/>
            <person name="Doetsch A."/>
            <person name="Huch M."/>
        </authorList>
    </citation>
    <scope>NUCLEOTIDE SEQUENCE [LARGE SCALE GENOMIC DNA]</scope>
    <source>
        <strain evidence="4">DSM 24851</strain>
    </source>
</reference>
<comment type="caution">
    <text evidence="3">The sequence shown here is derived from an EMBL/GenBank/DDBJ whole genome shotgun (WGS) entry which is preliminary data.</text>
</comment>
<dbReference type="Proteomes" id="UP000269591">
    <property type="component" value="Unassembled WGS sequence"/>
</dbReference>
<dbReference type="EMBL" id="QIBX01000004">
    <property type="protein sequence ID" value="RNL40854.1"/>
    <property type="molecule type" value="Genomic_DNA"/>
</dbReference>
<evidence type="ECO:0000256" key="1">
    <source>
        <dbReference type="ARBA" id="ARBA00010562"/>
    </source>
</evidence>
<comment type="similarity">
    <text evidence="1">Belongs to the RelB/DinJ antitoxin family.</text>
</comment>
<protein>
    <submittedName>
        <fullName evidence="3">Type II toxin-antitoxin system antitoxin, RelB/DinJ family</fullName>
    </submittedName>
</protein>
<evidence type="ECO:0000256" key="2">
    <source>
        <dbReference type="ARBA" id="ARBA00022649"/>
    </source>
</evidence>
<dbReference type="PANTHER" id="PTHR38781">
    <property type="entry name" value="ANTITOXIN DINJ-RELATED"/>
    <property type="match status" value="1"/>
</dbReference>
<keyword evidence="2" id="KW-1277">Toxin-antitoxin system</keyword>
<name>A0A3N0B214_9ACTN</name>
<dbReference type="AlphaFoldDB" id="A0A3N0B214"/>
<gene>
    <name evidence="3" type="ORF">DMP06_04085</name>
</gene>
<dbReference type="NCBIfam" id="TIGR02384">
    <property type="entry name" value="RelB_DinJ"/>
    <property type="match status" value="1"/>
</dbReference>
<dbReference type="Pfam" id="PF04221">
    <property type="entry name" value="RelB"/>
    <property type="match status" value="1"/>
</dbReference>
<dbReference type="InterPro" id="IPR007337">
    <property type="entry name" value="RelB/DinJ"/>
</dbReference>
<organism evidence="3 4">
    <name type="scientific">Slackia equolifaciens</name>
    <dbReference type="NCBI Taxonomy" id="498718"/>
    <lineage>
        <taxon>Bacteria</taxon>
        <taxon>Bacillati</taxon>
        <taxon>Actinomycetota</taxon>
        <taxon>Coriobacteriia</taxon>
        <taxon>Eggerthellales</taxon>
        <taxon>Eggerthellaceae</taxon>
        <taxon>Slackia</taxon>
    </lineage>
</organism>
<dbReference type="GO" id="GO:0006351">
    <property type="term" value="P:DNA-templated transcription"/>
    <property type="evidence" value="ECO:0007669"/>
    <property type="project" value="TreeGrafter"/>
</dbReference>
<keyword evidence="4" id="KW-1185">Reference proteome</keyword>
<accession>A0A3N0B214</accession>